<dbReference type="EnsemblPlants" id="Pp3c20_13500V3.1">
    <property type="protein sequence ID" value="PAC:32946115.CDS.1"/>
    <property type="gene ID" value="Pp3c20_13500"/>
</dbReference>
<name>A0A2K1IV47_PHYPA</name>
<reference evidence="2" key="3">
    <citation type="submission" date="2020-12" db="UniProtKB">
        <authorList>
            <consortium name="EnsemblPlants"/>
        </authorList>
    </citation>
    <scope>IDENTIFICATION</scope>
</reference>
<dbReference type="Gramene" id="Pp3c20_13500V3.2">
    <property type="protein sequence ID" value="PAC:32946116.CDS.1"/>
    <property type="gene ID" value="Pp3c20_13500"/>
</dbReference>
<dbReference type="EMBL" id="ABEU02000020">
    <property type="protein sequence ID" value="PNR33150.1"/>
    <property type="molecule type" value="Genomic_DNA"/>
</dbReference>
<dbReference type="Gramene" id="Pp3c20_13500V3.1">
    <property type="protein sequence ID" value="PAC:32946115.CDS.1"/>
    <property type="gene ID" value="Pp3c20_13500"/>
</dbReference>
<protein>
    <submittedName>
        <fullName evidence="1 2">Uncharacterized protein</fullName>
    </submittedName>
</protein>
<evidence type="ECO:0000313" key="2">
    <source>
        <dbReference type="EnsemblPlants" id="PAC:32946115.CDS.1"/>
    </source>
</evidence>
<evidence type="ECO:0000313" key="3">
    <source>
        <dbReference type="Proteomes" id="UP000006727"/>
    </source>
</evidence>
<dbReference type="AlphaFoldDB" id="A0A2K1IV47"/>
<dbReference type="PaxDb" id="3218-PP1S94_97V6.1"/>
<dbReference type="Proteomes" id="UP000006727">
    <property type="component" value="Chromosome 20"/>
</dbReference>
<sequence length="50" mass="6051">MKHHKFIYSILIYHIHCSLQSSPSMVYFRKIHFTLSYAFLKLRSNKTNGY</sequence>
<reference evidence="1 3" key="2">
    <citation type="journal article" date="2018" name="Plant J.">
        <title>The Physcomitrella patens chromosome-scale assembly reveals moss genome structure and evolution.</title>
        <authorList>
            <person name="Lang D."/>
            <person name="Ullrich K.K."/>
            <person name="Murat F."/>
            <person name="Fuchs J."/>
            <person name="Jenkins J."/>
            <person name="Haas F.B."/>
            <person name="Piednoel M."/>
            <person name="Gundlach H."/>
            <person name="Van Bel M."/>
            <person name="Meyberg R."/>
            <person name="Vives C."/>
            <person name="Morata J."/>
            <person name="Symeonidi A."/>
            <person name="Hiss M."/>
            <person name="Muchero W."/>
            <person name="Kamisugi Y."/>
            <person name="Saleh O."/>
            <person name="Blanc G."/>
            <person name="Decker E.L."/>
            <person name="van Gessel N."/>
            <person name="Grimwood J."/>
            <person name="Hayes R.D."/>
            <person name="Graham S.W."/>
            <person name="Gunter L.E."/>
            <person name="McDaniel S.F."/>
            <person name="Hoernstein S.N.W."/>
            <person name="Larsson A."/>
            <person name="Li F.W."/>
            <person name="Perroud P.F."/>
            <person name="Phillips J."/>
            <person name="Ranjan P."/>
            <person name="Rokshar D.S."/>
            <person name="Rothfels C.J."/>
            <person name="Schneider L."/>
            <person name="Shu S."/>
            <person name="Stevenson D.W."/>
            <person name="Thummler F."/>
            <person name="Tillich M."/>
            <person name="Villarreal Aguilar J.C."/>
            <person name="Widiez T."/>
            <person name="Wong G.K."/>
            <person name="Wymore A."/>
            <person name="Zhang Y."/>
            <person name="Zimmer A.D."/>
            <person name="Quatrano R.S."/>
            <person name="Mayer K.F.X."/>
            <person name="Goodstein D."/>
            <person name="Casacuberta J.M."/>
            <person name="Vandepoele K."/>
            <person name="Reski R."/>
            <person name="Cuming A.C."/>
            <person name="Tuskan G.A."/>
            <person name="Maumus F."/>
            <person name="Salse J."/>
            <person name="Schmutz J."/>
            <person name="Rensing S.A."/>
        </authorList>
    </citation>
    <scope>NUCLEOTIDE SEQUENCE [LARGE SCALE GENOMIC DNA]</scope>
    <source>
        <strain evidence="2 3">cv. Gransden 2004</strain>
    </source>
</reference>
<accession>A0A2K1IV47</accession>
<organism evidence="1">
    <name type="scientific">Physcomitrium patens</name>
    <name type="common">Spreading-leaved earth moss</name>
    <name type="synonym">Physcomitrella patens</name>
    <dbReference type="NCBI Taxonomy" id="3218"/>
    <lineage>
        <taxon>Eukaryota</taxon>
        <taxon>Viridiplantae</taxon>
        <taxon>Streptophyta</taxon>
        <taxon>Embryophyta</taxon>
        <taxon>Bryophyta</taxon>
        <taxon>Bryophytina</taxon>
        <taxon>Bryopsida</taxon>
        <taxon>Funariidae</taxon>
        <taxon>Funariales</taxon>
        <taxon>Funariaceae</taxon>
        <taxon>Physcomitrium</taxon>
    </lineage>
</organism>
<evidence type="ECO:0000313" key="1">
    <source>
        <dbReference type="EMBL" id="PNR33150.1"/>
    </source>
</evidence>
<reference evidence="1 3" key="1">
    <citation type="journal article" date="2008" name="Science">
        <title>The Physcomitrella genome reveals evolutionary insights into the conquest of land by plants.</title>
        <authorList>
            <person name="Rensing S."/>
            <person name="Lang D."/>
            <person name="Zimmer A."/>
            <person name="Terry A."/>
            <person name="Salamov A."/>
            <person name="Shapiro H."/>
            <person name="Nishiyama T."/>
            <person name="Perroud P.-F."/>
            <person name="Lindquist E."/>
            <person name="Kamisugi Y."/>
            <person name="Tanahashi T."/>
            <person name="Sakakibara K."/>
            <person name="Fujita T."/>
            <person name="Oishi K."/>
            <person name="Shin-I T."/>
            <person name="Kuroki Y."/>
            <person name="Toyoda A."/>
            <person name="Suzuki Y."/>
            <person name="Hashimoto A."/>
            <person name="Yamaguchi K."/>
            <person name="Sugano A."/>
            <person name="Kohara Y."/>
            <person name="Fujiyama A."/>
            <person name="Anterola A."/>
            <person name="Aoki S."/>
            <person name="Ashton N."/>
            <person name="Barbazuk W.B."/>
            <person name="Barker E."/>
            <person name="Bennetzen J."/>
            <person name="Bezanilla M."/>
            <person name="Blankenship R."/>
            <person name="Cho S.H."/>
            <person name="Dutcher S."/>
            <person name="Estelle M."/>
            <person name="Fawcett J.A."/>
            <person name="Gundlach H."/>
            <person name="Hanada K."/>
            <person name="Heyl A."/>
            <person name="Hicks K.A."/>
            <person name="Hugh J."/>
            <person name="Lohr M."/>
            <person name="Mayer K."/>
            <person name="Melkozernov A."/>
            <person name="Murata T."/>
            <person name="Nelson D."/>
            <person name="Pils B."/>
            <person name="Prigge M."/>
            <person name="Reiss B."/>
            <person name="Renner T."/>
            <person name="Rombauts S."/>
            <person name="Rushton P."/>
            <person name="Sanderfoot A."/>
            <person name="Schween G."/>
            <person name="Shiu S.-H."/>
            <person name="Stueber K."/>
            <person name="Theodoulou F.L."/>
            <person name="Tu H."/>
            <person name="Van de Peer Y."/>
            <person name="Verrier P.J."/>
            <person name="Waters E."/>
            <person name="Wood A."/>
            <person name="Yang L."/>
            <person name="Cove D."/>
            <person name="Cuming A."/>
            <person name="Hasebe M."/>
            <person name="Lucas S."/>
            <person name="Mishler D.B."/>
            <person name="Reski R."/>
            <person name="Grigoriev I."/>
            <person name="Quatrano R.S."/>
            <person name="Boore J.L."/>
        </authorList>
    </citation>
    <scope>NUCLEOTIDE SEQUENCE [LARGE SCALE GENOMIC DNA]</scope>
    <source>
        <strain evidence="2 3">cv. Gransden 2004</strain>
    </source>
</reference>
<dbReference type="EnsemblPlants" id="Pp3c20_13500V3.2">
    <property type="protein sequence ID" value="PAC:32946116.CDS.1"/>
    <property type="gene ID" value="Pp3c20_13500"/>
</dbReference>
<proteinExistence type="predicted"/>
<dbReference type="InParanoid" id="A0A2K1IV47"/>
<keyword evidence="3" id="KW-1185">Reference proteome</keyword>
<gene>
    <name evidence="1" type="ORF">PHYPA_025093</name>
</gene>